<accession>A0A1Y2G825</accession>
<reference evidence="2 3" key="1">
    <citation type="submission" date="2016-07" db="EMBL/GenBank/DDBJ databases">
        <title>Pervasive Adenine N6-methylation of Active Genes in Fungi.</title>
        <authorList>
            <consortium name="DOE Joint Genome Institute"/>
            <person name="Mondo S.J."/>
            <person name="Dannebaum R.O."/>
            <person name="Kuo R.C."/>
            <person name="Labutti K."/>
            <person name="Haridas S."/>
            <person name="Kuo A."/>
            <person name="Salamov A."/>
            <person name="Ahrendt S.R."/>
            <person name="Lipzen A."/>
            <person name="Sullivan W."/>
            <person name="Andreopoulos W.B."/>
            <person name="Clum A."/>
            <person name="Lindquist E."/>
            <person name="Daum C."/>
            <person name="Ramamoorthy G.K."/>
            <person name="Gryganskyi A."/>
            <person name="Culley D."/>
            <person name="Magnuson J.K."/>
            <person name="James T.Y."/>
            <person name="O'Malley M.A."/>
            <person name="Stajich J.E."/>
            <person name="Spatafora J.W."/>
            <person name="Visel A."/>
            <person name="Grigoriev I.V."/>
        </authorList>
    </citation>
    <scope>NUCLEOTIDE SEQUENCE [LARGE SCALE GENOMIC DNA]</scope>
    <source>
        <strain evidence="2 3">NRRL 3116</strain>
    </source>
</reference>
<dbReference type="Proteomes" id="UP000193648">
    <property type="component" value="Unassembled WGS sequence"/>
</dbReference>
<feature type="region of interest" description="Disordered" evidence="1">
    <location>
        <begin position="110"/>
        <end position="324"/>
    </location>
</feature>
<proteinExistence type="predicted"/>
<dbReference type="AlphaFoldDB" id="A0A1Y2G825"/>
<feature type="compositionally biased region" description="Polar residues" evidence="1">
    <location>
        <begin position="78"/>
        <end position="90"/>
    </location>
</feature>
<keyword evidence="3" id="KW-1185">Reference proteome</keyword>
<dbReference type="OrthoDB" id="2449404at2759"/>
<feature type="compositionally biased region" description="Low complexity" evidence="1">
    <location>
        <begin position="30"/>
        <end position="42"/>
    </location>
</feature>
<dbReference type="InParanoid" id="A0A1Y2G825"/>
<feature type="region of interest" description="Disordered" evidence="1">
    <location>
        <begin position="1"/>
        <end position="90"/>
    </location>
</feature>
<dbReference type="RefSeq" id="XP_021876248.1">
    <property type="nucleotide sequence ID" value="XM_022029212.1"/>
</dbReference>
<evidence type="ECO:0000313" key="3">
    <source>
        <dbReference type="Proteomes" id="UP000193648"/>
    </source>
</evidence>
<protein>
    <submittedName>
        <fullName evidence="2">Uncharacterized protein</fullName>
    </submittedName>
</protein>
<evidence type="ECO:0000313" key="2">
    <source>
        <dbReference type="EMBL" id="ORZ02020.1"/>
    </source>
</evidence>
<organism evidence="2 3">
    <name type="scientific">Lobosporangium transversale</name>
    <dbReference type="NCBI Taxonomy" id="64571"/>
    <lineage>
        <taxon>Eukaryota</taxon>
        <taxon>Fungi</taxon>
        <taxon>Fungi incertae sedis</taxon>
        <taxon>Mucoromycota</taxon>
        <taxon>Mortierellomycotina</taxon>
        <taxon>Mortierellomycetes</taxon>
        <taxon>Mortierellales</taxon>
        <taxon>Mortierellaceae</taxon>
        <taxon>Lobosporangium</taxon>
    </lineage>
</organism>
<feature type="compositionally biased region" description="Polar residues" evidence="1">
    <location>
        <begin position="204"/>
        <end position="215"/>
    </location>
</feature>
<feature type="compositionally biased region" description="Polar residues" evidence="1">
    <location>
        <begin position="298"/>
        <end position="323"/>
    </location>
</feature>
<feature type="compositionally biased region" description="Polar residues" evidence="1">
    <location>
        <begin position="1"/>
        <end position="11"/>
    </location>
</feature>
<comment type="caution">
    <text evidence="2">The sequence shown here is derived from an EMBL/GenBank/DDBJ whole genome shotgun (WGS) entry which is preliminary data.</text>
</comment>
<dbReference type="EMBL" id="MCFF01000061">
    <property type="protein sequence ID" value="ORZ02020.1"/>
    <property type="molecule type" value="Genomic_DNA"/>
</dbReference>
<feature type="compositionally biased region" description="Low complexity" evidence="1">
    <location>
        <begin position="216"/>
        <end position="245"/>
    </location>
</feature>
<feature type="compositionally biased region" description="Low complexity" evidence="1">
    <location>
        <begin position="113"/>
        <end position="125"/>
    </location>
</feature>
<feature type="compositionally biased region" description="Low complexity" evidence="1">
    <location>
        <begin position="272"/>
        <end position="290"/>
    </location>
</feature>
<feature type="compositionally biased region" description="Low complexity" evidence="1">
    <location>
        <begin position="164"/>
        <end position="192"/>
    </location>
</feature>
<sequence length="462" mass="46566">MEIASTGLTKNIQKKNGAPSAPDASTTTIDSDAPPSLSALASGVKPRQNLTSLAAGAATGGSNGRGLSSLGARKGLIGSNNHGSSLQELAKGSNNVGAGLARPAGGLTRLVGASSSANSSKNNSSFGQTGLGPRLGGTSERPSLAALAHSRDATGPVASEARSDTNISNDSPSTSSSTSRASSSLAELSVASQNAAPPRKSLASLASPNTSSTNKLTQSGLPSSSISTSGTTYGTGLTGSSLGLTARAGATLSDGEPRGDQKSAFSSKLTASHSMESSSPSLSSLASSSLQPRKPLPSVSNPSKPLSEKSQASKNIASYTQETSENEIAVDMNSQSEGNAVEQAAARTNLADDILTTSEQGEDSTPAVIGFSSMIAPPSHFALSIFEKLEPTPSPIALSTASLLQATNPELLLRRIKLSSEAGKDTGTVTPARVFQFDTPSPDDIVFKAQSQGHRPSVMSGR</sequence>
<gene>
    <name evidence="2" type="ORF">BCR41DRAFT_401337</name>
</gene>
<evidence type="ECO:0000256" key="1">
    <source>
        <dbReference type="SAM" id="MobiDB-lite"/>
    </source>
</evidence>
<dbReference type="GeneID" id="33571055"/>
<name>A0A1Y2G825_9FUNG</name>